<protein>
    <recommendedName>
        <fullName evidence="2">DUF2344 domain-containing protein</fullName>
    </recommendedName>
</protein>
<evidence type="ECO:0000313" key="3">
    <source>
        <dbReference type="EMBL" id="AXV06236.1"/>
    </source>
</evidence>
<feature type="domain" description="DUF2344" evidence="2">
    <location>
        <begin position="2"/>
        <end position="159"/>
    </location>
</feature>
<dbReference type="Pfam" id="PF10105">
    <property type="entry name" value="DUF2344"/>
    <property type="match status" value="1"/>
</dbReference>
<evidence type="ECO:0000259" key="2">
    <source>
        <dbReference type="Pfam" id="PF10105"/>
    </source>
</evidence>
<evidence type="ECO:0000256" key="1">
    <source>
        <dbReference type="SAM" id="MobiDB-lite"/>
    </source>
</evidence>
<name>A0A346XVI9_9ACTN</name>
<dbReference type="RefSeq" id="WP_164710120.1">
    <property type="nucleotide sequence ID" value="NZ_CP031165.1"/>
</dbReference>
<dbReference type="AlphaFoldDB" id="A0A346XVI9"/>
<dbReference type="EMBL" id="CP031165">
    <property type="protein sequence ID" value="AXV06236.1"/>
    <property type="molecule type" value="Genomic_DNA"/>
</dbReference>
<dbReference type="KEGG" id="euz:DVS28_a1543"/>
<sequence>MRARVRFSKAGKLRYISAIDLGRVWERALRKADLPIAYSEGFSPHPKVSFGDALPLGFGSTAEFAELTFAGPIDLADMTTRINAAFPDGIDVLDAAEVEDGAPRLGKRLQASMWVLEYTTAAGVAEAVAAMPAEGPLEVERERKGRMVTADLRPPLVGIVADGATVRAIVRHPGFIPDDAGSGPAVRADDVHSVLGIEHRPTLITRAAQGLVSDDQSGIDDALRGTTTPLVPADGSPSGTATGPSVPSPAPEEPA</sequence>
<evidence type="ECO:0000313" key="4">
    <source>
        <dbReference type="Proteomes" id="UP000264006"/>
    </source>
</evidence>
<dbReference type="NCBIfam" id="TIGR03936">
    <property type="entry name" value="sam_1_link_chp"/>
    <property type="match status" value="1"/>
</dbReference>
<keyword evidence="4" id="KW-1185">Reference proteome</keyword>
<dbReference type="Proteomes" id="UP000264006">
    <property type="component" value="Chromosome"/>
</dbReference>
<accession>A0A346XVI9</accession>
<proteinExistence type="predicted"/>
<feature type="compositionally biased region" description="Pro residues" evidence="1">
    <location>
        <begin position="246"/>
        <end position="255"/>
    </location>
</feature>
<gene>
    <name evidence="3" type="ORF">DVS28_a1543</name>
</gene>
<feature type="region of interest" description="Disordered" evidence="1">
    <location>
        <begin position="216"/>
        <end position="255"/>
    </location>
</feature>
<reference evidence="3 4" key="1">
    <citation type="submission" date="2018-09" db="EMBL/GenBank/DDBJ databases">
        <title>Complete genome sequence of Euzebya sp. DY32-46 isolated from seawater of Pacific Ocean.</title>
        <authorList>
            <person name="Xu L."/>
            <person name="Wu Y.-H."/>
            <person name="Xu X.-W."/>
        </authorList>
    </citation>
    <scope>NUCLEOTIDE SEQUENCE [LARGE SCALE GENOMIC DNA]</scope>
    <source>
        <strain evidence="3 4">DY32-46</strain>
    </source>
</reference>
<organism evidence="3 4">
    <name type="scientific">Euzebya pacifica</name>
    <dbReference type="NCBI Taxonomy" id="1608957"/>
    <lineage>
        <taxon>Bacteria</taxon>
        <taxon>Bacillati</taxon>
        <taxon>Actinomycetota</taxon>
        <taxon>Nitriliruptoria</taxon>
        <taxon>Euzebyales</taxon>
    </lineage>
</organism>
<dbReference type="InterPro" id="IPR018768">
    <property type="entry name" value="DUF2344"/>
</dbReference>